<feature type="non-terminal residue" evidence="1">
    <location>
        <position position="172"/>
    </location>
</feature>
<proteinExistence type="predicted"/>
<keyword evidence="2" id="KW-1185">Reference proteome</keyword>
<evidence type="ECO:0000313" key="2">
    <source>
        <dbReference type="Proteomes" id="UP000037035"/>
    </source>
</evidence>
<dbReference type="EMBL" id="LAVV01011390">
    <property type="protein sequence ID" value="KNZ47828.1"/>
    <property type="molecule type" value="Genomic_DNA"/>
</dbReference>
<dbReference type="OrthoDB" id="2505024at2759"/>
<accession>A0A0L6UH21</accession>
<protein>
    <submittedName>
        <fullName evidence="1">Uncharacterized protein</fullName>
    </submittedName>
</protein>
<comment type="caution">
    <text evidence="1">The sequence shown here is derived from an EMBL/GenBank/DDBJ whole genome shotgun (WGS) entry which is preliminary data.</text>
</comment>
<dbReference type="AlphaFoldDB" id="A0A0L6UH21"/>
<dbReference type="VEuPathDB" id="FungiDB:VP01_6103g1"/>
<gene>
    <name evidence="1" type="ORF">VP01_6103g1</name>
</gene>
<reference evidence="1 2" key="1">
    <citation type="submission" date="2015-08" db="EMBL/GenBank/DDBJ databases">
        <title>Next Generation Sequencing and Analysis of the Genome of Puccinia sorghi L Schw, the Causal Agent of Maize Common Rust.</title>
        <authorList>
            <person name="Rochi L."/>
            <person name="Burguener G."/>
            <person name="Darino M."/>
            <person name="Turjanski A."/>
            <person name="Kreff E."/>
            <person name="Dieguez M.J."/>
            <person name="Sacco F."/>
        </authorList>
    </citation>
    <scope>NUCLEOTIDE SEQUENCE [LARGE SCALE GENOMIC DNA]</scope>
    <source>
        <strain evidence="1 2">RO10H11247</strain>
    </source>
</reference>
<evidence type="ECO:0000313" key="1">
    <source>
        <dbReference type="EMBL" id="KNZ47828.1"/>
    </source>
</evidence>
<sequence length="172" mass="19106">MPSSPKLYFPNGKPPTSGCKLQKLFSTVLPNSNAPICLCIASFTCTLLELNLTTPSDKWMQPPSPSNLLTASNLPDYILLHPIDNIPSLATSKVTEKIPPIYHTLFIHDLNFSNFPGSTFAWDEPWESNWNILLSKFIFKHLSHANKAGAFTAFHIDPAHSSNHLLQTGILH</sequence>
<organism evidence="1 2">
    <name type="scientific">Puccinia sorghi</name>
    <dbReference type="NCBI Taxonomy" id="27349"/>
    <lineage>
        <taxon>Eukaryota</taxon>
        <taxon>Fungi</taxon>
        <taxon>Dikarya</taxon>
        <taxon>Basidiomycota</taxon>
        <taxon>Pucciniomycotina</taxon>
        <taxon>Pucciniomycetes</taxon>
        <taxon>Pucciniales</taxon>
        <taxon>Pucciniaceae</taxon>
        <taxon>Puccinia</taxon>
    </lineage>
</organism>
<dbReference type="Proteomes" id="UP000037035">
    <property type="component" value="Unassembled WGS sequence"/>
</dbReference>
<name>A0A0L6UH21_9BASI</name>